<keyword evidence="2" id="KW-0548">Nucleotidyltransferase</keyword>
<dbReference type="OrthoDB" id="2441813at2759"/>
<dbReference type="EC" id="2.7.7.-" evidence="2"/>
<evidence type="ECO:0000259" key="1">
    <source>
        <dbReference type="Pfam" id="PF21788"/>
    </source>
</evidence>
<dbReference type="InterPro" id="IPR048366">
    <property type="entry name" value="TNP-like_GBD"/>
</dbReference>
<protein>
    <submittedName>
        <fullName evidence="2">THAP9</fullName>
        <ecNumber evidence="2">2.7.7.-</ecNumber>
    </submittedName>
</protein>
<gene>
    <name evidence="2" type="ORF">MCOR_50736</name>
</gene>
<dbReference type="Pfam" id="PF21788">
    <property type="entry name" value="TNP-like_GBD"/>
    <property type="match status" value="1"/>
</dbReference>
<proteinExistence type="predicted"/>
<organism evidence="2 3">
    <name type="scientific">Mytilus coruscus</name>
    <name type="common">Sea mussel</name>
    <dbReference type="NCBI Taxonomy" id="42192"/>
    <lineage>
        <taxon>Eukaryota</taxon>
        <taxon>Metazoa</taxon>
        <taxon>Spiralia</taxon>
        <taxon>Lophotrochozoa</taxon>
        <taxon>Mollusca</taxon>
        <taxon>Bivalvia</taxon>
        <taxon>Autobranchia</taxon>
        <taxon>Pteriomorphia</taxon>
        <taxon>Mytilida</taxon>
        <taxon>Mytiloidea</taxon>
        <taxon>Mytilidae</taxon>
        <taxon>Mytilinae</taxon>
        <taxon>Mytilus</taxon>
    </lineage>
</organism>
<dbReference type="EMBL" id="CACVKT020008908">
    <property type="protein sequence ID" value="CAC5418290.1"/>
    <property type="molecule type" value="Genomic_DNA"/>
</dbReference>
<keyword evidence="3" id="KW-1185">Reference proteome</keyword>
<accession>A0A6J8ECS0</accession>
<sequence>MVIGIAIDLKHPFAHFTTSGITADKLFPMLWKAVEIGLGLKWMFITSDWASPNRRFICLHKNHENDDNRHSLVNRANIFSPDQRYFYFVSDVPHLIKTTRNCFSNSNSHKMTRKMWKDGKDISWLHIVDLFQEHCTGLYRVCSKLTRAHINFGLFLCMKVNFAAQILSSTVATSVLWRQRARKNVISSVR</sequence>
<dbReference type="AlphaFoldDB" id="A0A6J8ECS0"/>
<feature type="domain" description="Transposable element P transposase-like GTP-binding insertion" evidence="1">
    <location>
        <begin position="94"/>
        <end position="177"/>
    </location>
</feature>
<dbReference type="GO" id="GO:0016779">
    <property type="term" value="F:nucleotidyltransferase activity"/>
    <property type="evidence" value="ECO:0007669"/>
    <property type="project" value="UniProtKB-KW"/>
</dbReference>
<keyword evidence="2" id="KW-0808">Transferase</keyword>
<evidence type="ECO:0000313" key="2">
    <source>
        <dbReference type="EMBL" id="CAC5418290.1"/>
    </source>
</evidence>
<dbReference type="Proteomes" id="UP000507470">
    <property type="component" value="Unassembled WGS sequence"/>
</dbReference>
<evidence type="ECO:0000313" key="3">
    <source>
        <dbReference type="Proteomes" id="UP000507470"/>
    </source>
</evidence>
<name>A0A6J8ECS0_MYTCO</name>
<reference evidence="2 3" key="1">
    <citation type="submission" date="2020-06" db="EMBL/GenBank/DDBJ databases">
        <authorList>
            <person name="Li R."/>
            <person name="Bekaert M."/>
        </authorList>
    </citation>
    <scope>NUCLEOTIDE SEQUENCE [LARGE SCALE GENOMIC DNA]</scope>
    <source>
        <strain evidence="3">wild</strain>
    </source>
</reference>